<dbReference type="Proteomes" id="UP001239111">
    <property type="component" value="Chromosome 2"/>
</dbReference>
<accession>A0ACC2P9I8</accession>
<reference evidence="1" key="1">
    <citation type="submission" date="2023-04" db="EMBL/GenBank/DDBJ databases">
        <title>A chromosome-level genome assembly of the parasitoid wasp Eretmocerus hayati.</title>
        <authorList>
            <person name="Zhong Y."/>
            <person name="Liu S."/>
            <person name="Liu Y."/>
        </authorList>
    </citation>
    <scope>NUCLEOTIDE SEQUENCE</scope>
    <source>
        <strain evidence="1">ZJU_SS_LIU_2023</strain>
    </source>
</reference>
<gene>
    <name evidence="1" type="ORF">QAD02_015540</name>
</gene>
<dbReference type="EMBL" id="CM056742">
    <property type="protein sequence ID" value="KAJ8679753.1"/>
    <property type="molecule type" value="Genomic_DNA"/>
</dbReference>
<protein>
    <submittedName>
        <fullName evidence="1">Uncharacterized protein</fullName>
    </submittedName>
</protein>
<evidence type="ECO:0000313" key="2">
    <source>
        <dbReference type="Proteomes" id="UP001239111"/>
    </source>
</evidence>
<evidence type="ECO:0000313" key="1">
    <source>
        <dbReference type="EMBL" id="KAJ8679753.1"/>
    </source>
</evidence>
<organism evidence="1 2">
    <name type="scientific">Eretmocerus hayati</name>
    <dbReference type="NCBI Taxonomy" id="131215"/>
    <lineage>
        <taxon>Eukaryota</taxon>
        <taxon>Metazoa</taxon>
        <taxon>Ecdysozoa</taxon>
        <taxon>Arthropoda</taxon>
        <taxon>Hexapoda</taxon>
        <taxon>Insecta</taxon>
        <taxon>Pterygota</taxon>
        <taxon>Neoptera</taxon>
        <taxon>Endopterygota</taxon>
        <taxon>Hymenoptera</taxon>
        <taxon>Apocrita</taxon>
        <taxon>Proctotrupomorpha</taxon>
        <taxon>Chalcidoidea</taxon>
        <taxon>Aphelinidae</taxon>
        <taxon>Aphelininae</taxon>
        <taxon>Eretmocerus</taxon>
    </lineage>
</organism>
<name>A0ACC2P9I8_9HYME</name>
<proteinExistence type="predicted"/>
<sequence length="546" mass="61291">MSTDKPHKNGESYNAGKVCTPEPKADCNYEKVIASTGYGLFNIFLLFAALPVAWTCIVDTTSTAFIINSTECIFELTMLKRGILLAAVFLGMTIAGLLWDFVLQDCITNRMGKRNILISGMLIEVTCNMLQLHATSFHEFTSLKFVSGLVIAGPLSVVMTFLSEFHDSKYQKNFGRWAGLLAAASIIMPAALAATLFLRTPWFHFTIYNNIYPTWRVYLLICASPSIFGLLMVCLLPESPKHLIARGKKREASQLLRAMYNLNNWRPVEEYSIPEFPSEIEQMSLSASCKNKLQESQAKLKELFSKHNLRTISTLLFLQCASMTGFHVMRLWVPPIWVMLNNFRVLVQKYYPKDELITMCEMIFPRIQKIDHTRCDYTLPDVESAVYINSTIIATSAVTFGFFFSLIATTQGKKLIVIMLMFFFSTIGCFTANWALKIPYMLVMVAIVIVGSRVVGNTILAYNIDKMPQHLRSTSASMLNVVGNFSGAVANVIFSVVLDFNCLAAFLGLGCVTLVCSLLPILLIEKERKNVETGMPEKYRKNDSEA</sequence>
<keyword evidence="2" id="KW-1185">Reference proteome</keyword>
<comment type="caution">
    <text evidence="1">The sequence shown here is derived from an EMBL/GenBank/DDBJ whole genome shotgun (WGS) entry which is preliminary data.</text>
</comment>